<comment type="caution">
    <text evidence="2">The sequence shown here is derived from an EMBL/GenBank/DDBJ whole genome shotgun (WGS) entry which is preliminary data.</text>
</comment>
<gene>
    <name evidence="2" type="ORF">BHYA_0113g00190</name>
</gene>
<keyword evidence="1" id="KW-0472">Membrane</keyword>
<dbReference type="Proteomes" id="UP000297814">
    <property type="component" value="Unassembled WGS sequence"/>
</dbReference>
<sequence>MTSVAETLEYIPEIFNLIGYLMRGAWKPEPSLFLRRFTNLTWAEAGWLFAIWYACSFSSLRRKLN</sequence>
<evidence type="ECO:0000256" key="1">
    <source>
        <dbReference type="SAM" id="Phobius"/>
    </source>
</evidence>
<keyword evidence="3" id="KW-1185">Reference proteome</keyword>
<evidence type="ECO:0000313" key="3">
    <source>
        <dbReference type="Proteomes" id="UP000297814"/>
    </source>
</evidence>
<evidence type="ECO:0000313" key="2">
    <source>
        <dbReference type="EMBL" id="TGO36846.1"/>
    </source>
</evidence>
<reference evidence="2 3" key="1">
    <citation type="submission" date="2017-12" db="EMBL/GenBank/DDBJ databases">
        <title>Comparative genomics of Botrytis spp.</title>
        <authorList>
            <person name="Valero-Jimenez C.A."/>
            <person name="Tapia P."/>
            <person name="Veloso J."/>
            <person name="Silva-Moreno E."/>
            <person name="Staats M."/>
            <person name="Valdes J.H."/>
            <person name="Van Kan J.A.L."/>
        </authorList>
    </citation>
    <scope>NUCLEOTIDE SEQUENCE [LARGE SCALE GENOMIC DNA]</scope>
    <source>
        <strain evidence="2 3">Bh0001</strain>
    </source>
</reference>
<name>A0A4Z1GIY4_9HELO</name>
<keyword evidence="1" id="KW-0812">Transmembrane</keyword>
<accession>A0A4Z1GIY4</accession>
<protein>
    <submittedName>
        <fullName evidence="2">Uncharacterized protein</fullName>
    </submittedName>
</protein>
<feature type="transmembrane region" description="Helical" evidence="1">
    <location>
        <begin position="40"/>
        <end position="60"/>
    </location>
</feature>
<proteinExistence type="predicted"/>
<organism evidence="2 3">
    <name type="scientific">Botrytis hyacinthi</name>
    <dbReference type="NCBI Taxonomy" id="278943"/>
    <lineage>
        <taxon>Eukaryota</taxon>
        <taxon>Fungi</taxon>
        <taxon>Dikarya</taxon>
        <taxon>Ascomycota</taxon>
        <taxon>Pezizomycotina</taxon>
        <taxon>Leotiomycetes</taxon>
        <taxon>Helotiales</taxon>
        <taxon>Sclerotiniaceae</taxon>
        <taxon>Botrytis</taxon>
    </lineage>
</organism>
<dbReference type="EMBL" id="PQXK01000113">
    <property type="protein sequence ID" value="TGO36846.1"/>
    <property type="molecule type" value="Genomic_DNA"/>
</dbReference>
<keyword evidence="1" id="KW-1133">Transmembrane helix</keyword>
<dbReference type="AlphaFoldDB" id="A0A4Z1GIY4"/>